<evidence type="ECO:0000313" key="1">
    <source>
        <dbReference type="EMBL" id="GET23270.1"/>
    </source>
</evidence>
<accession>A0A2P8CFK3</accession>
<proteinExistence type="predicted"/>
<reference evidence="1 4" key="2">
    <citation type="submission" date="2019-10" db="EMBL/GenBank/DDBJ databases">
        <title>Prolixibacter strains distinguished by the presence of nitrate reductase genes were adept at nitrate-dependent anaerobic corrosion of metallic iron and carbon steel.</title>
        <authorList>
            <person name="Iino T."/>
            <person name="Shono N."/>
            <person name="Ito K."/>
            <person name="Nakamura R."/>
            <person name="Sueoka K."/>
            <person name="Harayama S."/>
            <person name="Ohkuma M."/>
        </authorList>
    </citation>
    <scope>NUCLEOTIDE SEQUENCE [LARGE SCALE GENOMIC DNA]</scope>
    <source>
        <strain evidence="1 4">MIC1-1</strain>
    </source>
</reference>
<dbReference type="EMBL" id="BLAU01000001">
    <property type="protein sequence ID" value="GET23270.1"/>
    <property type="molecule type" value="Genomic_DNA"/>
</dbReference>
<sequence>MDSDIQIIWTSKAKHTYFKVLDYLEQNWTQKEIIQFNRRISIVLRAIQKNPSIFKASTKYPNIRKAIVDKNNSIFYTYDSYRYTIFLLTFFDNRQNPKTLRFNS</sequence>
<dbReference type="RefSeq" id="WP_106541566.1">
    <property type="nucleotide sequence ID" value="NZ_BLAU01000001.1"/>
</dbReference>
<protein>
    <submittedName>
        <fullName evidence="2">Plasmid stabilization system protein ParE</fullName>
    </submittedName>
</protein>
<comment type="caution">
    <text evidence="2">The sequence shown here is derived from an EMBL/GenBank/DDBJ whole genome shotgun (WGS) entry which is preliminary data.</text>
</comment>
<dbReference type="InterPro" id="IPR035093">
    <property type="entry name" value="RelE/ParE_toxin_dom_sf"/>
</dbReference>
<evidence type="ECO:0000313" key="3">
    <source>
        <dbReference type="Proteomes" id="UP000240621"/>
    </source>
</evidence>
<organism evidence="2 3">
    <name type="scientific">Prolixibacter denitrificans</name>
    <dbReference type="NCBI Taxonomy" id="1541063"/>
    <lineage>
        <taxon>Bacteria</taxon>
        <taxon>Pseudomonadati</taxon>
        <taxon>Bacteroidota</taxon>
        <taxon>Bacteroidia</taxon>
        <taxon>Marinilabiliales</taxon>
        <taxon>Prolixibacteraceae</taxon>
        <taxon>Prolixibacter</taxon>
    </lineage>
</organism>
<keyword evidence="4" id="KW-1185">Reference proteome</keyword>
<dbReference type="Proteomes" id="UP000240621">
    <property type="component" value="Unassembled WGS sequence"/>
</dbReference>
<dbReference type="AlphaFoldDB" id="A0A2P8CFK3"/>
<dbReference type="EMBL" id="PYGC01000003">
    <property type="protein sequence ID" value="PSK83726.1"/>
    <property type="molecule type" value="Genomic_DNA"/>
</dbReference>
<gene>
    <name evidence="2" type="ORF">CLV93_103141</name>
    <name evidence="1" type="ORF">JCM18694_35160</name>
</gene>
<evidence type="ECO:0000313" key="2">
    <source>
        <dbReference type="EMBL" id="PSK83726.1"/>
    </source>
</evidence>
<dbReference type="OrthoDB" id="1098070at2"/>
<dbReference type="Gene3D" id="3.30.2310.20">
    <property type="entry name" value="RelE-like"/>
    <property type="match status" value="1"/>
</dbReference>
<reference evidence="2 3" key="1">
    <citation type="submission" date="2018-03" db="EMBL/GenBank/DDBJ databases">
        <title>Genomic Encyclopedia of Archaeal and Bacterial Type Strains, Phase II (KMG-II): from individual species to whole genera.</title>
        <authorList>
            <person name="Goeker M."/>
        </authorList>
    </citation>
    <scope>NUCLEOTIDE SEQUENCE [LARGE SCALE GENOMIC DNA]</scope>
    <source>
        <strain evidence="2 3">DSM 27267</strain>
    </source>
</reference>
<dbReference type="Proteomes" id="UP000396862">
    <property type="component" value="Unassembled WGS sequence"/>
</dbReference>
<name>A0A2P8CFK3_9BACT</name>
<evidence type="ECO:0000313" key="4">
    <source>
        <dbReference type="Proteomes" id="UP000396862"/>
    </source>
</evidence>